<dbReference type="Pfam" id="PF01981">
    <property type="entry name" value="PTH2"/>
    <property type="match status" value="1"/>
</dbReference>
<feature type="compositionally biased region" description="Basic and acidic residues" evidence="4">
    <location>
        <begin position="63"/>
        <end position="72"/>
    </location>
</feature>
<keyword evidence="5" id="KW-0812">Transmembrane</keyword>
<dbReference type="SUPFAM" id="SSF46934">
    <property type="entry name" value="UBA-like"/>
    <property type="match status" value="1"/>
</dbReference>
<evidence type="ECO:0000256" key="2">
    <source>
        <dbReference type="ARBA" id="ARBA00022801"/>
    </source>
</evidence>
<name>X6NKR8_RETFI</name>
<proteinExistence type="predicted"/>
<reference evidence="7 8" key="1">
    <citation type="journal article" date="2013" name="Curr. Biol.">
        <title>The Genome of the Foraminiferan Reticulomyxa filosa.</title>
        <authorList>
            <person name="Glockner G."/>
            <person name="Hulsmann N."/>
            <person name="Schleicher M."/>
            <person name="Noegel A.A."/>
            <person name="Eichinger L."/>
            <person name="Gallinger C."/>
            <person name="Pawlowski J."/>
            <person name="Sierra R."/>
            <person name="Euteneuer U."/>
            <person name="Pillet L."/>
            <person name="Moustafa A."/>
            <person name="Platzer M."/>
            <person name="Groth M."/>
            <person name="Szafranski K."/>
            <person name="Schliwa M."/>
        </authorList>
    </citation>
    <scope>NUCLEOTIDE SEQUENCE [LARGE SCALE GENOMIC DNA]</scope>
</reference>
<evidence type="ECO:0000256" key="4">
    <source>
        <dbReference type="SAM" id="MobiDB-lite"/>
    </source>
</evidence>
<dbReference type="Proteomes" id="UP000023152">
    <property type="component" value="Unassembled WGS sequence"/>
</dbReference>
<feature type="transmembrane region" description="Helical" evidence="5">
    <location>
        <begin position="269"/>
        <end position="287"/>
    </location>
</feature>
<feature type="compositionally biased region" description="Basic and acidic residues" evidence="4">
    <location>
        <begin position="1"/>
        <end position="11"/>
    </location>
</feature>
<dbReference type="GO" id="GO:0004045">
    <property type="term" value="F:peptidyl-tRNA hydrolase activity"/>
    <property type="evidence" value="ECO:0007669"/>
    <property type="project" value="UniProtKB-EC"/>
</dbReference>
<sequence length="416" mass="47395">MSRLPDDEKTFNSELYYDDENYTRDLEDEEYGADGLTVELPDIGNRRCDNDFSQTNSRSDVSPYHHQEKRESAPGPPSPLAQGYLSMNILEKHDQKFKYMGPLPHTPSSPSEDGHEPTTFNFNEVGVSDSAMFVEQMLEMGYSKITNKMKRLQARQALEATGGTSIDLALAWLEGHGSVHDNDENTPFLASSANKDGLNSNDINIGNDSNNNKKAYSNDRCNNNFYDPHSGNNIFNTANLTQPNLDELAKYNSLIDDFHVQHMHKEVKMVSLLFYFLNLLLFGYAIIVRTDLKISTGTIIAQCCQAAMKNILNFNSFQKRIVNELSEKLSYLEKSTTERDQPDTQIITQQISFAKNLTQLFDGWTSNGEKTVILACQSEQKLLSLHVLSFNEQYTLSSLFFIFLRKYILHQNIYYQ</sequence>
<evidence type="ECO:0000313" key="7">
    <source>
        <dbReference type="EMBL" id="ETO26875.1"/>
    </source>
</evidence>
<evidence type="ECO:0000256" key="1">
    <source>
        <dbReference type="ARBA" id="ARBA00013260"/>
    </source>
</evidence>
<feature type="region of interest" description="Disordered" evidence="4">
    <location>
        <begin position="1"/>
        <end position="81"/>
    </location>
</feature>
<keyword evidence="5" id="KW-0472">Membrane</keyword>
<comment type="caution">
    <text evidence="7">The sequence shown here is derived from an EMBL/GenBank/DDBJ whole genome shotgun (WGS) entry which is preliminary data.</text>
</comment>
<organism evidence="7 8">
    <name type="scientific">Reticulomyxa filosa</name>
    <dbReference type="NCBI Taxonomy" id="46433"/>
    <lineage>
        <taxon>Eukaryota</taxon>
        <taxon>Sar</taxon>
        <taxon>Rhizaria</taxon>
        <taxon>Retaria</taxon>
        <taxon>Foraminifera</taxon>
        <taxon>Monothalamids</taxon>
        <taxon>Reticulomyxidae</taxon>
        <taxon>Reticulomyxa</taxon>
    </lineage>
</organism>
<dbReference type="PROSITE" id="PS50030">
    <property type="entry name" value="UBA"/>
    <property type="match status" value="1"/>
</dbReference>
<dbReference type="EMBL" id="ASPP01007593">
    <property type="protein sequence ID" value="ETO26875.1"/>
    <property type="molecule type" value="Genomic_DNA"/>
</dbReference>
<dbReference type="OrthoDB" id="1733656at2759"/>
<feature type="compositionally biased region" description="Acidic residues" evidence="4">
    <location>
        <begin position="16"/>
        <end position="32"/>
    </location>
</feature>
<dbReference type="InterPro" id="IPR009060">
    <property type="entry name" value="UBA-like_sf"/>
</dbReference>
<feature type="domain" description="UBA" evidence="6">
    <location>
        <begin position="127"/>
        <end position="176"/>
    </location>
</feature>
<dbReference type="InterPro" id="IPR015940">
    <property type="entry name" value="UBA"/>
</dbReference>
<dbReference type="Gene3D" id="1.10.8.10">
    <property type="entry name" value="DNA helicase RuvA subunit, C-terminal domain"/>
    <property type="match status" value="1"/>
</dbReference>
<evidence type="ECO:0000256" key="5">
    <source>
        <dbReference type="SAM" id="Phobius"/>
    </source>
</evidence>
<evidence type="ECO:0000313" key="8">
    <source>
        <dbReference type="Proteomes" id="UP000023152"/>
    </source>
</evidence>
<dbReference type="Gene3D" id="3.40.1490.10">
    <property type="entry name" value="Bit1"/>
    <property type="match status" value="1"/>
</dbReference>
<accession>X6NKR8</accession>
<dbReference type="Pfam" id="PF22562">
    <property type="entry name" value="UBA_7"/>
    <property type="match status" value="1"/>
</dbReference>
<dbReference type="AlphaFoldDB" id="X6NKR8"/>
<comment type="catalytic activity">
    <reaction evidence="3">
        <text>an N-acyl-L-alpha-aminoacyl-tRNA + H2O = an N-acyl-L-amino acid + a tRNA + H(+)</text>
        <dbReference type="Rhea" id="RHEA:54448"/>
        <dbReference type="Rhea" id="RHEA-COMP:10123"/>
        <dbReference type="Rhea" id="RHEA-COMP:13883"/>
        <dbReference type="ChEBI" id="CHEBI:15377"/>
        <dbReference type="ChEBI" id="CHEBI:15378"/>
        <dbReference type="ChEBI" id="CHEBI:59874"/>
        <dbReference type="ChEBI" id="CHEBI:78442"/>
        <dbReference type="ChEBI" id="CHEBI:138191"/>
        <dbReference type="EC" id="3.1.1.29"/>
    </reaction>
</comment>
<feature type="compositionally biased region" description="Polar residues" evidence="4">
    <location>
        <begin position="51"/>
        <end position="60"/>
    </location>
</feature>
<keyword evidence="5" id="KW-1133">Transmembrane helix</keyword>
<keyword evidence="2" id="KW-0378">Hydrolase</keyword>
<dbReference type="InterPro" id="IPR023476">
    <property type="entry name" value="Pep_tRNA_hydro_II_dom_sf"/>
</dbReference>
<dbReference type="EC" id="3.1.1.29" evidence="1"/>
<gene>
    <name evidence="7" type="ORF">RFI_10258</name>
</gene>
<evidence type="ECO:0000259" key="6">
    <source>
        <dbReference type="PROSITE" id="PS50030"/>
    </source>
</evidence>
<dbReference type="SUPFAM" id="SSF102462">
    <property type="entry name" value="Peptidyl-tRNA hydrolase II"/>
    <property type="match status" value="1"/>
</dbReference>
<evidence type="ECO:0000256" key="3">
    <source>
        <dbReference type="ARBA" id="ARBA00048707"/>
    </source>
</evidence>
<dbReference type="InterPro" id="IPR002833">
    <property type="entry name" value="PTH2"/>
</dbReference>
<protein>
    <recommendedName>
        <fullName evidence="1">peptidyl-tRNA hydrolase</fullName>
        <ecNumber evidence="1">3.1.1.29</ecNumber>
    </recommendedName>
</protein>
<keyword evidence="8" id="KW-1185">Reference proteome</keyword>